<evidence type="ECO:0000256" key="7">
    <source>
        <dbReference type="ARBA" id="ARBA00022676"/>
    </source>
</evidence>
<dbReference type="KEGG" id="ahal:FTX54_003095"/>
<comment type="catalytic activity">
    <reaction evidence="10 11">
        <text>5,6-dimethylbenzimidazole + nicotinate beta-D-ribonucleotide = alpha-ribazole 5'-phosphate + nicotinate + H(+)</text>
        <dbReference type="Rhea" id="RHEA:11196"/>
        <dbReference type="ChEBI" id="CHEBI:15378"/>
        <dbReference type="ChEBI" id="CHEBI:15890"/>
        <dbReference type="ChEBI" id="CHEBI:32544"/>
        <dbReference type="ChEBI" id="CHEBI:57502"/>
        <dbReference type="ChEBI" id="CHEBI:57918"/>
        <dbReference type="EC" id="2.4.2.21"/>
    </reaction>
</comment>
<evidence type="ECO:0000256" key="4">
    <source>
        <dbReference type="ARBA" id="ARBA00011991"/>
    </source>
</evidence>
<dbReference type="GO" id="GO:0008939">
    <property type="term" value="F:nicotinate-nucleotide-dimethylbenzimidazole phosphoribosyltransferase activity"/>
    <property type="evidence" value="ECO:0007669"/>
    <property type="project" value="UniProtKB-UniRule"/>
</dbReference>
<reference evidence="12 13" key="1">
    <citation type="submission" date="2024-01" db="EMBL/GenBank/DDBJ databases">
        <title>Complete Genome Sequence of Alkalicoccus halolimnae BZ-SZ-XJ29T, a Moderately Halophilic Bacterium Isolated from a Salt Lake.</title>
        <authorList>
            <person name="Zhao B."/>
        </authorList>
    </citation>
    <scope>NUCLEOTIDE SEQUENCE [LARGE SCALE GENOMIC DNA]</scope>
    <source>
        <strain evidence="12 13">BZ-SZ-XJ29</strain>
    </source>
</reference>
<evidence type="ECO:0000256" key="6">
    <source>
        <dbReference type="ARBA" id="ARBA00022573"/>
    </source>
</evidence>
<feature type="active site" description="Proton acceptor" evidence="11">
    <location>
        <position position="312"/>
    </location>
</feature>
<dbReference type="InterPro" id="IPR023195">
    <property type="entry name" value="Nict_dMeBzImd_PRibTrfase_N"/>
</dbReference>
<dbReference type="FunFam" id="3.40.50.10210:FF:000001">
    <property type="entry name" value="Nicotinate-nucleotide--dimethylbenzimidazole phosphoribosyltransferase"/>
    <property type="match status" value="1"/>
</dbReference>
<accession>A0A5C7F3M7</accession>
<organism evidence="12 13">
    <name type="scientific">Alkalicoccus halolimnae</name>
    <dbReference type="NCBI Taxonomy" id="1667239"/>
    <lineage>
        <taxon>Bacteria</taxon>
        <taxon>Bacillati</taxon>
        <taxon>Bacillota</taxon>
        <taxon>Bacilli</taxon>
        <taxon>Bacillales</taxon>
        <taxon>Bacillaceae</taxon>
        <taxon>Alkalicoccus</taxon>
    </lineage>
</organism>
<evidence type="ECO:0000256" key="5">
    <source>
        <dbReference type="ARBA" id="ARBA00015486"/>
    </source>
</evidence>
<keyword evidence="8 11" id="KW-0808">Transferase</keyword>
<dbReference type="InterPro" id="IPR036087">
    <property type="entry name" value="Nict_dMeBzImd_PRibTrfase_sf"/>
</dbReference>
<dbReference type="AlphaFoldDB" id="A0A5C7F3M7"/>
<dbReference type="SUPFAM" id="SSF52733">
    <property type="entry name" value="Nicotinate mononucleotide:5,6-dimethylbenzimidazole phosphoribosyltransferase (CobT)"/>
    <property type="match status" value="1"/>
</dbReference>
<gene>
    <name evidence="11 12" type="primary">cobT</name>
    <name evidence="12" type="ORF">FTX54_003095</name>
</gene>
<dbReference type="NCBIfam" id="NF000996">
    <property type="entry name" value="PRK00105.1"/>
    <property type="match status" value="1"/>
</dbReference>
<dbReference type="GO" id="GO:0009236">
    <property type="term" value="P:cobalamin biosynthetic process"/>
    <property type="evidence" value="ECO:0007669"/>
    <property type="project" value="UniProtKB-UniRule"/>
</dbReference>
<evidence type="ECO:0000313" key="13">
    <source>
        <dbReference type="Proteomes" id="UP000321816"/>
    </source>
</evidence>
<name>A0A5C7F3M7_9BACI</name>
<dbReference type="Pfam" id="PF02277">
    <property type="entry name" value="DBI_PRT"/>
    <property type="match status" value="1"/>
</dbReference>
<evidence type="ECO:0000256" key="1">
    <source>
        <dbReference type="ARBA" id="ARBA00002197"/>
    </source>
</evidence>
<dbReference type="NCBIfam" id="TIGR03160">
    <property type="entry name" value="cobT_DBIPRT"/>
    <property type="match status" value="1"/>
</dbReference>
<dbReference type="OrthoDB" id="9781491at2"/>
<evidence type="ECO:0000256" key="9">
    <source>
        <dbReference type="ARBA" id="ARBA00030686"/>
    </source>
</evidence>
<dbReference type="HAMAP" id="MF_00230">
    <property type="entry name" value="CobT"/>
    <property type="match status" value="1"/>
</dbReference>
<dbReference type="PANTHER" id="PTHR43463">
    <property type="entry name" value="NICOTINATE-NUCLEOTIDE--DIMETHYLBENZIMIDAZOLE PHOSPHORIBOSYLTRANSFERASE"/>
    <property type="match status" value="1"/>
</dbReference>
<dbReference type="InterPro" id="IPR003200">
    <property type="entry name" value="Nict_dMeBzImd_PRibTrfase"/>
</dbReference>
<dbReference type="Gene3D" id="3.40.50.10210">
    <property type="match status" value="1"/>
</dbReference>
<keyword evidence="7 11" id="KW-0328">Glycosyltransferase</keyword>
<evidence type="ECO:0000256" key="10">
    <source>
        <dbReference type="ARBA" id="ARBA00047340"/>
    </source>
</evidence>
<proteinExistence type="inferred from homology"/>
<dbReference type="CDD" id="cd02439">
    <property type="entry name" value="DMB-PRT_CobT"/>
    <property type="match status" value="1"/>
</dbReference>
<dbReference type="EMBL" id="CP144914">
    <property type="protein sequence ID" value="WWD80568.1"/>
    <property type="molecule type" value="Genomic_DNA"/>
</dbReference>
<protein>
    <recommendedName>
        <fullName evidence="5 11">Nicotinate-nucleotide--dimethylbenzimidazole phosphoribosyltransferase</fullName>
        <shortName evidence="11">NN:DBI PRT</shortName>
        <ecNumber evidence="4 11">2.4.2.21</ecNumber>
    </recommendedName>
    <alternativeName>
        <fullName evidence="9 11">N(1)-alpha-phosphoribosyltransferase</fullName>
    </alternativeName>
</protein>
<evidence type="ECO:0000256" key="3">
    <source>
        <dbReference type="ARBA" id="ARBA00007110"/>
    </source>
</evidence>
<dbReference type="EC" id="2.4.2.21" evidence="4 11"/>
<evidence type="ECO:0000256" key="11">
    <source>
        <dbReference type="HAMAP-Rule" id="MF_00230"/>
    </source>
</evidence>
<evidence type="ECO:0000313" key="12">
    <source>
        <dbReference type="EMBL" id="WWD80568.1"/>
    </source>
</evidence>
<evidence type="ECO:0000256" key="8">
    <source>
        <dbReference type="ARBA" id="ARBA00022679"/>
    </source>
</evidence>
<comment type="function">
    <text evidence="1 11">Catalyzes the synthesis of alpha-ribazole-5'-phosphate from nicotinate mononucleotide (NAMN) and 5,6-dimethylbenzimidazole (DMB).</text>
</comment>
<dbReference type="PANTHER" id="PTHR43463:SF1">
    <property type="entry name" value="NICOTINATE-NUCLEOTIDE--DIMETHYLBENZIMIDAZOLE PHOSPHORIBOSYLTRANSFERASE"/>
    <property type="match status" value="1"/>
</dbReference>
<dbReference type="RefSeq" id="WP_147804938.1">
    <property type="nucleotide sequence ID" value="NZ_CP144914.1"/>
</dbReference>
<dbReference type="Proteomes" id="UP000321816">
    <property type="component" value="Chromosome"/>
</dbReference>
<evidence type="ECO:0000256" key="2">
    <source>
        <dbReference type="ARBA" id="ARBA00005049"/>
    </source>
</evidence>
<sequence length="343" mass="35406">MSKWRKAAEEVPSVRKEEMEKMTAYMDTLTKPQGSLGRLEELAVKLAGIQGKPDVSRPAVLVFAGDHGVTAEGVSLYGKEVTQLMVHNFVQGGAAINVLAEEIGASVTVTDVGVAGDTLFGSVDAKVKQGTGNIAREAAMTTGEASLAIDAGIEASERAIAQGANLIIPGEMGIGNTTATSALLAAWTGASPEEVTGSGTGVTGEQLQLKQEVIGMALERASWESTLEAFAEIGGLEIAAMSGAMIEAAKNRTPVLIDGFIASIAAMGAVRLAPFTADYFIFGHLSAEAGHKLALETLKAEPLLELKMRLGEGTGAAAAYPLVSMAAAIADRMATFADLGIKQ</sequence>
<comment type="pathway">
    <text evidence="2 11">Nucleoside biosynthesis; alpha-ribazole biosynthesis; alpha-ribazole from 5,6-dimethylbenzimidazole: step 1/2.</text>
</comment>
<keyword evidence="6 11" id="KW-0169">Cobalamin biosynthesis</keyword>
<keyword evidence="13" id="KW-1185">Reference proteome</keyword>
<comment type="similarity">
    <text evidence="3 11">Belongs to the CobT family.</text>
</comment>
<dbReference type="Gene3D" id="1.10.1610.10">
    <property type="match status" value="1"/>
</dbReference>
<dbReference type="InterPro" id="IPR017846">
    <property type="entry name" value="Nict_dMeBzImd_PRibTrfase_bact"/>
</dbReference>